<evidence type="ECO:0000313" key="5">
    <source>
        <dbReference type="Proteomes" id="UP000274033"/>
    </source>
</evidence>
<dbReference type="Proteomes" id="UP000274033">
    <property type="component" value="Unassembled WGS sequence"/>
</dbReference>
<evidence type="ECO:0000313" key="4">
    <source>
        <dbReference type="EMBL" id="RQW75967.1"/>
    </source>
</evidence>
<sequence>MKIELTFQLTQCIHQKALQLGLKGFCTVLNKQHFEIEVEGKNSSIREFLHFLQKGYVESQQTCTYQKEIFEDIKGYTTFHSNLV</sequence>
<dbReference type="InterPro" id="IPR036046">
    <property type="entry name" value="Acylphosphatase-like_dom_sf"/>
</dbReference>
<accession>A0A3N9UIZ6</accession>
<evidence type="ECO:0000256" key="2">
    <source>
        <dbReference type="ARBA" id="ARBA00032904"/>
    </source>
</evidence>
<dbReference type="Pfam" id="PF00708">
    <property type="entry name" value="Acylphosphatase"/>
    <property type="match status" value="1"/>
</dbReference>
<organism evidence="4 5">
    <name type="scientific">Lysinibacillus composti</name>
    <dbReference type="NCBI Taxonomy" id="720633"/>
    <lineage>
        <taxon>Bacteria</taxon>
        <taxon>Bacillati</taxon>
        <taxon>Bacillota</taxon>
        <taxon>Bacilli</taxon>
        <taxon>Bacillales</taxon>
        <taxon>Bacillaceae</taxon>
        <taxon>Lysinibacillus</taxon>
    </lineage>
</organism>
<name>A0A3N9UIZ6_9BACI</name>
<dbReference type="InterPro" id="IPR001792">
    <property type="entry name" value="Acylphosphatase-like_dom"/>
</dbReference>
<keyword evidence="5" id="KW-1185">Reference proteome</keyword>
<dbReference type="SUPFAM" id="SSF54975">
    <property type="entry name" value="Acylphosphatase/BLUF domain-like"/>
    <property type="match status" value="1"/>
</dbReference>
<dbReference type="OrthoDB" id="9808093at2"/>
<reference evidence="4 5" key="1">
    <citation type="journal article" date="2013" name="J. Microbiol.">
        <title>Lysinibacillus chungkukjangi sp. nov., isolated from Chungkukjang, Korean fermented soybean food.</title>
        <authorList>
            <person name="Kim S.J."/>
            <person name="Jang Y.H."/>
            <person name="Hamada M."/>
            <person name="Ahn J.H."/>
            <person name="Weon H.Y."/>
            <person name="Suzuki K."/>
            <person name="Whang K.S."/>
            <person name="Kwon S.W."/>
        </authorList>
    </citation>
    <scope>NUCLEOTIDE SEQUENCE [LARGE SCALE GENOMIC DNA]</scope>
    <source>
        <strain evidence="4 5">MCCC 1A12701</strain>
    </source>
</reference>
<dbReference type="AlphaFoldDB" id="A0A3N9UIZ6"/>
<comment type="caution">
    <text evidence="4">The sequence shown here is derived from an EMBL/GenBank/DDBJ whole genome shotgun (WGS) entry which is preliminary data.</text>
</comment>
<gene>
    <name evidence="4" type="ORF">EBB45_04050</name>
</gene>
<dbReference type="EMBL" id="RRCT01000002">
    <property type="protein sequence ID" value="RQW75967.1"/>
    <property type="molecule type" value="Genomic_DNA"/>
</dbReference>
<evidence type="ECO:0000256" key="1">
    <source>
        <dbReference type="ARBA" id="ARBA00015991"/>
    </source>
</evidence>
<proteinExistence type="predicted"/>
<protein>
    <recommendedName>
        <fullName evidence="1">Acylphosphatase</fullName>
    </recommendedName>
    <alternativeName>
        <fullName evidence="2">Acylphosphate phosphohydrolase</fullName>
    </alternativeName>
</protein>
<feature type="domain" description="Acylphosphatase-like" evidence="3">
    <location>
        <begin position="12"/>
        <end position="60"/>
    </location>
</feature>
<evidence type="ECO:0000259" key="3">
    <source>
        <dbReference type="Pfam" id="PF00708"/>
    </source>
</evidence>
<dbReference type="Gene3D" id="3.30.70.100">
    <property type="match status" value="1"/>
</dbReference>